<organism evidence="1 2">
    <name type="scientific">Proteus phage vB_PmiM_Pm5461</name>
    <dbReference type="NCBI Taxonomy" id="1636250"/>
    <lineage>
        <taxon>Viruses</taxon>
        <taxon>Duplodnaviria</taxon>
        <taxon>Heunggongvirae</taxon>
        <taxon>Uroviricota</taxon>
        <taxon>Caudoviricetes</taxon>
        <taxon>Pantevenvirales</taxon>
        <taxon>Straboviridae</taxon>
        <taxon>Bragavirus</taxon>
        <taxon>Bragavirus pm5461</taxon>
    </lineage>
</organism>
<sequence length="151" mass="17519">MFELNKWYKLDKPEMFSRESMYNAAIAEFIGTNPFKIDSIEGDGSVTSIFFNNKIYNGEDIEKDLSIILTSDEYEFFEEIENISSYNEKVENKELIAVFIEGEAKTIVGPLIKKELDTKIKKFLSDNNQRIVKIFEYTANASVSVYYEDVK</sequence>
<dbReference type="Proteomes" id="UP000202749">
    <property type="component" value="Segment"/>
</dbReference>
<dbReference type="KEGG" id="vg:26622741"/>
<accession>A0A0G2SSA7</accession>
<name>A0A0G2SSA7_9CAUD</name>
<dbReference type="RefSeq" id="YP_009195615.1">
    <property type="nucleotide sequence ID" value="NC_028762.1"/>
</dbReference>
<evidence type="ECO:0000313" key="1">
    <source>
        <dbReference type="EMBL" id="AKA62059.1"/>
    </source>
</evidence>
<proteinExistence type="predicted"/>
<gene>
    <name evidence="1" type="ORF">Pm5461_193</name>
</gene>
<dbReference type="EMBL" id="KP890823">
    <property type="protein sequence ID" value="AKA62059.1"/>
    <property type="molecule type" value="Genomic_DNA"/>
</dbReference>
<protein>
    <submittedName>
        <fullName evidence="1">Uncharacterized protein</fullName>
    </submittedName>
</protein>
<dbReference type="OrthoDB" id="41562at10239"/>
<evidence type="ECO:0000313" key="2">
    <source>
        <dbReference type="Proteomes" id="UP000202749"/>
    </source>
</evidence>
<reference evidence="1 2" key="1">
    <citation type="submission" date="2015-03" db="EMBL/GenBank/DDBJ databases">
        <authorList>
            <person name="Melo L.D.R."/>
            <person name="Veiga P."/>
            <person name="Cerca N."/>
            <person name="Kropinski A.M."/>
            <person name="Azeredo J."/>
            <person name="Almeida C."/>
            <person name="Sillankorva S."/>
        </authorList>
    </citation>
    <scope>NUCLEOTIDE SEQUENCE [LARGE SCALE GENOMIC DNA]</scope>
</reference>
<keyword evidence="2" id="KW-1185">Reference proteome</keyword>
<dbReference type="GeneID" id="26622741"/>